<dbReference type="PANTHER" id="PTHR31580:SF22">
    <property type="entry name" value="FILAMENT-LIKE PLANT PROTEIN 7"/>
    <property type="match status" value="1"/>
</dbReference>
<dbReference type="InterPro" id="IPR008587">
    <property type="entry name" value="FPP_plant"/>
</dbReference>
<comment type="similarity">
    <text evidence="1">Belongs to the FPP family.</text>
</comment>
<proteinExistence type="inferred from homology"/>
<evidence type="ECO:0008006" key="5">
    <source>
        <dbReference type="Google" id="ProtNLM"/>
    </source>
</evidence>
<sequence>MMQAVLEDAEHAEEHVLNFKGLIKGHRVLNRNKVRGHLTLMADYCALDTLFTHHFRRHFWMRKTVLDRLYMGSYDDYFILKDAVGTIGFFGYQKCTTTLWMLAYDRLLIRETSTYGRLRAHAEMPWSALEFENMGDPIQLLDQNPTTFEEFIQMHRRTHEQLKKGDNNVGIALCMQLLDRADSGKKSGKPNAWEEEKKDVAIRSDKVGLRLANGCLHSVTGDPAAQQSLLGKRRQSHCHSLTGTKLWIGAMLVDGHPLGFWKKEKIARLERSLQGLNEQLSFAHAECFEKDAILSKQAKVAEEAILGWEKAEAEAIAIKTELDDTLHQKAMVEQRICQLDEALNVAAEERELLIKDTAQIISCEKDKVWNLEQNVAEKENIIASLDDEYSRLSEILSAKEKIILDLTESNAVKESDLKDLAVKLESTERSNSSLRYEVCMLQKQLDIRSEERKCNLKSADASHKQHLENVRKITKLEEECKRLRSMVRKRLPGPAAVARMRSEVETLSSSTTHIRTGKLNSSPSFNSYDQTQNTSNASHVSPSLLARLHVTEDENKAMKESLSRKDGELQHSRTMLARTTSKLSQVEAQLEDLSGDRATTELAKRSPTVVENPLSSISEGGRNEDNVSCSGSWASALISELEHFKKGKLTTPSCKSTRMSDLSFMDDFEEIERLAMVCDDKPSKSYDVKREAAESAGKELVPVDGLSETANQVHPHKTEKGLLKLIELVEGVIQRSSKDYSSNLVQSGGNMGDQSTLVTGYFAHAFLWKTSELTCVLRHFIVVCNELLYGNTDVERFVLEVSLTLDWILNHCFSLQDVSEMRETIIKHLHLDSTDVHEAVAAKQIGVQATNGIDEPGTPNSVQMSLVSQSSPMDIGLKADNDTDSIRNGVSFFHAPEVKSSSLRAELNALKETGNLVTHGVDGKSTVSELDKHKSIANSEVNKGNLQGSSHSTEEDPKCVSGNKDKNLQAQLEISTASEKLIECQETILNLGKQLKALASPKDATSVRPERKPRSKSLNEMLAVDDGGFDDLSSPKTKEIICSEIRPPHERKFSADGGGDDSESCYSHPTPVVPPAKPSVVSGSCKKEAAAKAVSLAVVPSKQKGNPNLLKRILTGRRRDAIIKPKVVLSA</sequence>
<evidence type="ECO:0000256" key="2">
    <source>
        <dbReference type="ARBA" id="ARBA00023054"/>
    </source>
</evidence>
<dbReference type="OMA" id="RNKEMEY"/>
<feature type="region of interest" description="Disordered" evidence="3">
    <location>
        <begin position="602"/>
        <end position="625"/>
    </location>
</feature>
<name>M7Z4M3_TRIUA</name>
<dbReference type="Pfam" id="PF05911">
    <property type="entry name" value="FPP"/>
    <property type="match status" value="3"/>
</dbReference>
<dbReference type="PANTHER" id="PTHR31580">
    <property type="entry name" value="FILAMENT-LIKE PLANT PROTEIN 4"/>
    <property type="match status" value="1"/>
</dbReference>
<feature type="region of interest" description="Disordered" evidence="3">
    <location>
        <begin position="508"/>
        <end position="538"/>
    </location>
</feature>
<feature type="compositionally biased region" description="Polar residues" evidence="3">
    <location>
        <begin position="936"/>
        <end position="951"/>
    </location>
</feature>
<protein>
    <recommendedName>
        <fullName evidence="5">Filament-like plant protein 7</fullName>
    </recommendedName>
</protein>
<evidence type="ECO:0000256" key="3">
    <source>
        <dbReference type="SAM" id="MobiDB-lite"/>
    </source>
</evidence>
<dbReference type="EMBL" id="KD137314">
    <property type="protein sequence ID" value="EMS58063.1"/>
    <property type="molecule type" value="Genomic_DNA"/>
</dbReference>
<evidence type="ECO:0000256" key="1">
    <source>
        <dbReference type="ARBA" id="ARBA00005921"/>
    </source>
</evidence>
<dbReference type="eggNOG" id="ENOG502QSY7">
    <property type="taxonomic scope" value="Eukaryota"/>
</dbReference>
<dbReference type="AlphaFoldDB" id="M7Z4M3"/>
<keyword evidence="2" id="KW-0175">Coiled coil</keyword>
<gene>
    <name evidence="4" type="ORF">TRIUR3_10706</name>
</gene>
<accession>M7Z4M3</accession>
<reference evidence="4" key="1">
    <citation type="journal article" date="2013" name="Nature">
        <title>Draft genome of the wheat A-genome progenitor Triticum urartu.</title>
        <authorList>
            <person name="Ling H.Q."/>
            <person name="Zhao S."/>
            <person name="Liu D."/>
            <person name="Wang J."/>
            <person name="Sun H."/>
            <person name="Zhang C."/>
            <person name="Fan H."/>
            <person name="Li D."/>
            <person name="Dong L."/>
            <person name="Tao Y."/>
            <person name="Gao C."/>
            <person name="Wu H."/>
            <person name="Li Y."/>
            <person name="Cui Y."/>
            <person name="Guo X."/>
            <person name="Zheng S."/>
            <person name="Wang B."/>
            <person name="Yu K."/>
            <person name="Liang Q."/>
            <person name="Yang W."/>
            <person name="Lou X."/>
            <person name="Chen J."/>
            <person name="Feng M."/>
            <person name="Jian J."/>
            <person name="Zhang X."/>
            <person name="Luo G."/>
            <person name="Jiang Y."/>
            <person name="Liu J."/>
            <person name="Wang Z."/>
            <person name="Sha Y."/>
            <person name="Zhang B."/>
            <person name="Wu H."/>
            <person name="Tang D."/>
            <person name="Shen Q."/>
            <person name="Xue P."/>
            <person name="Zou S."/>
            <person name="Wang X."/>
            <person name="Liu X."/>
            <person name="Wang F."/>
            <person name="Yang Y."/>
            <person name="An X."/>
            <person name="Dong Z."/>
            <person name="Zhang K."/>
            <person name="Zhang X."/>
            <person name="Luo M.C."/>
            <person name="Dvorak J."/>
            <person name="Tong Y."/>
            <person name="Wang J."/>
            <person name="Yang H."/>
            <person name="Li Z."/>
            <person name="Wang D."/>
            <person name="Zhang A."/>
            <person name="Wang J."/>
        </authorList>
    </citation>
    <scope>NUCLEOTIDE SEQUENCE</scope>
</reference>
<organism evidence="4">
    <name type="scientific">Triticum urartu</name>
    <name type="common">Red wild einkorn</name>
    <name type="synonym">Crithodium urartu</name>
    <dbReference type="NCBI Taxonomy" id="4572"/>
    <lineage>
        <taxon>Eukaryota</taxon>
        <taxon>Viridiplantae</taxon>
        <taxon>Streptophyta</taxon>
        <taxon>Embryophyta</taxon>
        <taxon>Tracheophyta</taxon>
        <taxon>Spermatophyta</taxon>
        <taxon>Magnoliopsida</taxon>
        <taxon>Liliopsida</taxon>
        <taxon>Poales</taxon>
        <taxon>Poaceae</taxon>
        <taxon>BOP clade</taxon>
        <taxon>Pooideae</taxon>
        <taxon>Triticodae</taxon>
        <taxon>Triticeae</taxon>
        <taxon>Triticinae</taxon>
        <taxon>Triticum</taxon>
    </lineage>
</organism>
<dbReference type="STRING" id="4572.M7Z4M3"/>
<feature type="compositionally biased region" description="Basic and acidic residues" evidence="3">
    <location>
        <begin position="952"/>
        <end position="964"/>
    </location>
</feature>
<feature type="region of interest" description="Disordered" evidence="3">
    <location>
        <begin position="935"/>
        <end position="964"/>
    </location>
</feature>
<evidence type="ECO:0000313" key="4">
    <source>
        <dbReference type="EMBL" id="EMS58063.1"/>
    </source>
</evidence>